<dbReference type="OrthoDB" id="290036at2"/>
<accession>A0A5K7Z715</accession>
<dbReference type="EMBL" id="AP021875">
    <property type="protein sequence ID" value="BBO76808.1"/>
    <property type="molecule type" value="Genomic_DNA"/>
</dbReference>
<sequence>MEMKVLFPGGKRVISTYKGFTVETDQPTSDGGEGSAPEPYDLFLSSMGTCAGVYIVYFCESRNIPMDGLSMTLQFERNEESHLVETIAIQIHLPPGFPEKYRKAVVRAAQMCTVKRSLQHPPEIIVSTTEPSE</sequence>
<proteinExistence type="predicted"/>
<dbReference type="KEGG" id="dwd:DSCW_42250"/>
<dbReference type="InterPro" id="IPR003718">
    <property type="entry name" value="OsmC/Ohr_fam"/>
</dbReference>
<name>A0A5K7Z715_9BACT</name>
<dbReference type="PANTHER" id="PTHR39624:SF2">
    <property type="entry name" value="OSMC-LIKE PROTEIN"/>
    <property type="match status" value="1"/>
</dbReference>
<reference evidence="1 2" key="1">
    <citation type="submission" date="2019-11" db="EMBL/GenBank/DDBJ databases">
        <title>Comparative genomics of hydrocarbon-degrading Desulfosarcina strains.</title>
        <authorList>
            <person name="Watanabe M."/>
            <person name="Kojima H."/>
            <person name="Fukui M."/>
        </authorList>
    </citation>
    <scope>NUCLEOTIDE SEQUENCE [LARGE SCALE GENOMIC DNA]</scope>
    <source>
        <strain evidence="1 2">PP31</strain>
    </source>
</reference>
<dbReference type="PANTHER" id="PTHR39624">
    <property type="entry name" value="PROTEIN INVOLVED IN RIMO-MEDIATED BETA-METHYLTHIOLATION OF RIBOSOMAL PROTEIN S12 YCAO"/>
    <property type="match status" value="1"/>
</dbReference>
<dbReference type="AlphaFoldDB" id="A0A5K7Z715"/>
<organism evidence="1 2">
    <name type="scientific">Desulfosarcina widdelii</name>
    <dbReference type="NCBI Taxonomy" id="947919"/>
    <lineage>
        <taxon>Bacteria</taxon>
        <taxon>Pseudomonadati</taxon>
        <taxon>Thermodesulfobacteriota</taxon>
        <taxon>Desulfobacteria</taxon>
        <taxon>Desulfobacterales</taxon>
        <taxon>Desulfosarcinaceae</taxon>
        <taxon>Desulfosarcina</taxon>
    </lineage>
</organism>
<dbReference type="SUPFAM" id="SSF82784">
    <property type="entry name" value="OsmC-like"/>
    <property type="match status" value="1"/>
</dbReference>
<dbReference type="RefSeq" id="WP_155305613.1">
    <property type="nucleotide sequence ID" value="NZ_AP021875.1"/>
</dbReference>
<dbReference type="Gene3D" id="3.30.300.20">
    <property type="match status" value="1"/>
</dbReference>
<keyword evidence="2" id="KW-1185">Reference proteome</keyword>
<dbReference type="Proteomes" id="UP000427769">
    <property type="component" value="Chromosome"/>
</dbReference>
<evidence type="ECO:0000313" key="1">
    <source>
        <dbReference type="EMBL" id="BBO76808.1"/>
    </source>
</evidence>
<evidence type="ECO:0000313" key="2">
    <source>
        <dbReference type="Proteomes" id="UP000427769"/>
    </source>
</evidence>
<dbReference type="InterPro" id="IPR015946">
    <property type="entry name" value="KH_dom-like_a/b"/>
</dbReference>
<protein>
    <submittedName>
        <fullName evidence="1">Osmotically inducible protein C</fullName>
    </submittedName>
</protein>
<dbReference type="Pfam" id="PF02566">
    <property type="entry name" value="OsmC"/>
    <property type="match status" value="1"/>
</dbReference>
<gene>
    <name evidence="1" type="ORF">DSCW_42250</name>
</gene>
<dbReference type="InterPro" id="IPR036102">
    <property type="entry name" value="OsmC/Ohrsf"/>
</dbReference>